<accession>A0ABW2PHQ8</accession>
<dbReference type="RefSeq" id="WP_214785995.1">
    <property type="nucleotide sequence ID" value="NZ_JANIEL010000030.1"/>
</dbReference>
<keyword evidence="3" id="KW-1185">Reference proteome</keyword>
<gene>
    <name evidence="2" type="ORF">ACFQO8_00525</name>
</gene>
<comment type="caution">
    <text evidence="2">The sequence shown here is derived from an EMBL/GenBank/DDBJ whole genome shotgun (WGS) entry which is preliminary data.</text>
</comment>
<organism evidence="2 3">
    <name type="scientific">Exiguobacterium aestuarii</name>
    <dbReference type="NCBI Taxonomy" id="273527"/>
    <lineage>
        <taxon>Bacteria</taxon>
        <taxon>Bacillati</taxon>
        <taxon>Bacillota</taxon>
        <taxon>Bacilli</taxon>
        <taxon>Bacillales</taxon>
        <taxon>Bacillales Family XII. Incertae Sedis</taxon>
        <taxon>Exiguobacterium</taxon>
    </lineage>
</organism>
<feature type="coiled-coil region" evidence="1">
    <location>
        <begin position="27"/>
        <end position="54"/>
    </location>
</feature>
<keyword evidence="1" id="KW-0175">Coiled coil</keyword>
<proteinExistence type="predicted"/>
<evidence type="ECO:0000313" key="2">
    <source>
        <dbReference type="EMBL" id="MFC7388602.1"/>
    </source>
</evidence>
<protein>
    <submittedName>
        <fullName evidence="2">Uncharacterized protein</fullName>
    </submittedName>
</protein>
<evidence type="ECO:0000313" key="3">
    <source>
        <dbReference type="Proteomes" id="UP001596439"/>
    </source>
</evidence>
<evidence type="ECO:0000256" key="1">
    <source>
        <dbReference type="SAM" id="Coils"/>
    </source>
</evidence>
<dbReference type="Proteomes" id="UP001596439">
    <property type="component" value="Unassembled WGS sequence"/>
</dbReference>
<dbReference type="EMBL" id="JBHTCE010000001">
    <property type="protein sequence ID" value="MFC7388602.1"/>
    <property type="molecule type" value="Genomic_DNA"/>
</dbReference>
<sequence>MVFIMVMVIVVTAIGSDTIIKMKKASVEERRLKIEEEKLAIQRLQLEMKREQDKLDHHGF</sequence>
<name>A0ABW2PHQ8_9BACL</name>
<reference evidence="3" key="1">
    <citation type="journal article" date="2019" name="Int. J. Syst. Evol. Microbiol.">
        <title>The Global Catalogue of Microorganisms (GCM) 10K type strain sequencing project: providing services to taxonomists for standard genome sequencing and annotation.</title>
        <authorList>
            <consortium name="The Broad Institute Genomics Platform"/>
            <consortium name="The Broad Institute Genome Sequencing Center for Infectious Disease"/>
            <person name="Wu L."/>
            <person name="Ma J."/>
        </authorList>
    </citation>
    <scope>NUCLEOTIDE SEQUENCE [LARGE SCALE GENOMIC DNA]</scope>
    <source>
        <strain evidence="3">CCUG 55590</strain>
    </source>
</reference>